<accession>A0AAN6TRM1</accession>
<feature type="compositionally biased region" description="Polar residues" evidence="1">
    <location>
        <begin position="361"/>
        <end position="372"/>
    </location>
</feature>
<feature type="compositionally biased region" description="Basic and acidic residues" evidence="1">
    <location>
        <begin position="345"/>
        <end position="355"/>
    </location>
</feature>
<feature type="region of interest" description="Disordered" evidence="1">
    <location>
        <begin position="250"/>
        <end position="272"/>
    </location>
</feature>
<evidence type="ECO:0000313" key="3">
    <source>
        <dbReference type="EMBL" id="KAK4119189.1"/>
    </source>
</evidence>
<keyword evidence="4" id="KW-1185">Reference proteome</keyword>
<dbReference type="EMBL" id="MU853252">
    <property type="protein sequence ID" value="KAK4119189.1"/>
    <property type="molecule type" value="Genomic_DNA"/>
</dbReference>
<dbReference type="RefSeq" id="XP_062642962.1">
    <property type="nucleotide sequence ID" value="XM_062789595.1"/>
</dbReference>
<evidence type="ECO:0000256" key="2">
    <source>
        <dbReference type="SAM" id="Phobius"/>
    </source>
</evidence>
<keyword evidence="2" id="KW-0812">Transmembrane</keyword>
<organism evidence="3 4">
    <name type="scientific">Parathielavia appendiculata</name>
    <dbReference type="NCBI Taxonomy" id="2587402"/>
    <lineage>
        <taxon>Eukaryota</taxon>
        <taxon>Fungi</taxon>
        <taxon>Dikarya</taxon>
        <taxon>Ascomycota</taxon>
        <taxon>Pezizomycotina</taxon>
        <taxon>Sordariomycetes</taxon>
        <taxon>Sordariomycetidae</taxon>
        <taxon>Sordariales</taxon>
        <taxon>Chaetomiaceae</taxon>
        <taxon>Parathielavia</taxon>
    </lineage>
</organism>
<sequence>MLGINLRSPPSRPPPPYDPLVEAWLDSLPLPAARPSLKELRQWRLTNYHGLGRSVFVTCLILRGISLAVALSVTAIIAGVAAGRPGPLYARDRLVPVLVVCPVITLWTSAELVAAWLLRDGGIPTNIHLLVDGVIFLGVATATGMLLVDLICGLVDYPSTFGSASDEIASVCLMVVLMVIQSFLLFFFICNYVDGARKRSRAVAGGLRTPPYANITAPRPDIRESAAAAGPPLAFPERLKLGKITTTITLEEFDPEPSQRRPASGSSLHHKSPAAALECSTLALAMSGLWDERPFHQASPLQRHGEADSAKADQIPQSGHLLGASGMDQGWTPQRHYRTATGRTRVGDEEARQAGDVDGTSGPQRPLSNTQLDGLRYLGGEGSRRFR</sequence>
<evidence type="ECO:0000256" key="1">
    <source>
        <dbReference type="SAM" id="MobiDB-lite"/>
    </source>
</evidence>
<feature type="transmembrane region" description="Helical" evidence="2">
    <location>
        <begin position="60"/>
        <end position="82"/>
    </location>
</feature>
<evidence type="ECO:0000313" key="4">
    <source>
        <dbReference type="Proteomes" id="UP001302602"/>
    </source>
</evidence>
<feature type="transmembrane region" description="Helical" evidence="2">
    <location>
        <begin position="168"/>
        <end position="193"/>
    </location>
</feature>
<keyword evidence="2" id="KW-0472">Membrane</keyword>
<name>A0AAN6TRM1_9PEZI</name>
<protein>
    <submittedName>
        <fullName evidence="3">Uncharacterized protein</fullName>
    </submittedName>
</protein>
<feature type="transmembrane region" description="Helical" evidence="2">
    <location>
        <begin position="94"/>
        <end position="117"/>
    </location>
</feature>
<proteinExistence type="predicted"/>
<comment type="caution">
    <text evidence="3">The sequence shown here is derived from an EMBL/GenBank/DDBJ whole genome shotgun (WGS) entry which is preliminary data.</text>
</comment>
<dbReference type="Proteomes" id="UP001302602">
    <property type="component" value="Unassembled WGS sequence"/>
</dbReference>
<dbReference type="GeneID" id="87826365"/>
<keyword evidence="2" id="KW-1133">Transmembrane helix</keyword>
<feature type="transmembrane region" description="Helical" evidence="2">
    <location>
        <begin position="129"/>
        <end position="148"/>
    </location>
</feature>
<dbReference type="AlphaFoldDB" id="A0AAN6TRM1"/>
<feature type="region of interest" description="Disordered" evidence="1">
    <location>
        <begin position="337"/>
        <end position="387"/>
    </location>
</feature>
<gene>
    <name evidence="3" type="ORF">N657DRAFT_582198</name>
</gene>
<reference evidence="3" key="2">
    <citation type="submission" date="2023-05" db="EMBL/GenBank/DDBJ databases">
        <authorList>
            <consortium name="Lawrence Berkeley National Laboratory"/>
            <person name="Steindorff A."/>
            <person name="Hensen N."/>
            <person name="Bonometti L."/>
            <person name="Westerberg I."/>
            <person name="Brannstrom I.O."/>
            <person name="Guillou S."/>
            <person name="Cros-Aarteil S."/>
            <person name="Calhoun S."/>
            <person name="Haridas S."/>
            <person name="Kuo A."/>
            <person name="Mondo S."/>
            <person name="Pangilinan J."/>
            <person name="Riley R."/>
            <person name="Labutti K."/>
            <person name="Andreopoulos B."/>
            <person name="Lipzen A."/>
            <person name="Chen C."/>
            <person name="Yanf M."/>
            <person name="Daum C."/>
            <person name="Ng V."/>
            <person name="Clum A."/>
            <person name="Ohm R."/>
            <person name="Martin F."/>
            <person name="Silar P."/>
            <person name="Natvig D."/>
            <person name="Lalanne C."/>
            <person name="Gautier V."/>
            <person name="Ament-Velasquez S.L."/>
            <person name="Kruys A."/>
            <person name="Hutchinson M.I."/>
            <person name="Powell A.J."/>
            <person name="Barry K."/>
            <person name="Miller A.N."/>
            <person name="Grigoriev I.V."/>
            <person name="Debuchy R."/>
            <person name="Gladieux P."/>
            <person name="Thoren M.H."/>
            <person name="Johannesson H."/>
        </authorList>
    </citation>
    <scope>NUCLEOTIDE SEQUENCE</scope>
    <source>
        <strain evidence="3">CBS 731.68</strain>
    </source>
</reference>
<reference evidence="3" key="1">
    <citation type="journal article" date="2023" name="Mol. Phylogenet. Evol.">
        <title>Genome-scale phylogeny and comparative genomics of the fungal order Sordariales.</title>
        <authorList>
            <person name="Hensen N."/>
            <person name="Bonometti L."/>
            <person name="Westerberg I."/>
            <person name="Brannstrom I.O."/>
            <person name="Guillou S."/>
            <person name="Cros-Aarteil S."/>
            <person name="Calhoun S."/>
            <person name="Haridas S."/>
            <person name="Kuo A."/>
            <person name="Mondo S."/>
            <person name="Pangilinan J."/>
            <person name="Riley R."/>
            <person name="LaButti K."/>
            <person name="Andreopoulos B."/>
            <person name="Lipzen A."/>
            <person name="Chen C."/>
            <person name="Yan M."/>
            <person name="Daum C."/>
            <person name="Ng V."/>
            <person name="Clum A."/>
            <person name="Steindorff A."/>
            <person name="Ohm R.A."/>
            <person name="Martin F."/>
            <person name="Silar P."/>
            <person name="Natvig D.O."/>
            <person name="Lalanne C."/>
            <person name="Gautier V."/>
            <person name="Ament-Velasquez S.L."/>
            <person name="Kruys A."/>
            <person name="Hutchinson M.I."/>
            <person name="Powell A.J."/>
            <person name="Barry K."/>
            <person name="Miller A.N."/>
            <person name="Grigoriev I.V."/>
            <person name="Debuchy R."/>
            <person name="Gladieux P."/>
            <person name="Hiltunen Thoren M."/>
            <person name="Johannesson H."/>
        </authorList>
    </citation>
    <scope>NUCLEOTIDE SEQUENCE</scope>
    <source>
        <strain evidence="3">CBS 731.68</strain>
    </source>
</reference>